<dbReference type="KEGG" id="gur:Gura_3914"/>
<feature type="binding site" evidence="9">
    <location>
        <position position="144"/>
    </location>
    <ligand>
        <name>Zn(2+)</name>
        <dbReference type="ChEBI" id="CHEBI:29105"/>
        <label>1</label>
    </ligand>
</feature>
<dbReference type="GO" id="GO:0003906">
    <property type="term" value="F:DNA-(apurinic or apyrimidinic site) endonuclease activity"/>
    <property type="evidence" value="ECO:0007669"/>
    <property type="project" value="TreeGrafter"/>
</dbReference>
<feature type="binding site" evidence="9">
    <location>
        <position position="107"/>
    </location>
    <ligand>
        <name>Zn(2+)</name>
        <dbReference type="ChEBI" id="CHEBI:29105"/>
        <label>1</label>
    </ligand>
</feature>
<gene>
    <name evidence="9" type="primary">nfo</name>
    <name evidence="11" type="ordered locus">Gura_3914</name>
</gene>
<dbReference type="InterPro" id="IPR018246">
    <property type="entry name" value="AP_endonuc_F2_Zn_BS"/>
</dbReference>
<dbReference type="Gene3D" id="3.20.20.150">
    <property type="entry name" value="Divalent-metal-dependent TIM barrel enzymes"/>
    <property type="match status" value="1"/>
</dbReference>
<proteinExistence type="inferred from homology"/>
<dbReference type="PROSITE" id="PS00731">
    <property type="entry name" value="AP_NUCLEASE_F2_3"/>
    <property type="match status" value="1"/>
</dbReference>
<dbReference type="AlphaFoldDB" id="A5G8E5"/>
<protein>
    <recommendedName>
        <fullName evidence="9">Probable endonuclease 4</fullName>
        <ecNumber evidence="9">3.1.21.2</ecNumber>
    </recommendedName>
    <alternativeName>
        <fullName evidence="9">Endodeoxyribonuclease IV</fullName>
    </alternativeName>
    <alternativeName>
        <fullName evidence="9">Endonuclease IV</fullName>
    </alternativeName>
</protein>
<feature type="binding site" evidence="9">
    <location>
        <position position="228"/>
    </location>
    <ligand>
        <name>Zn(2+)</name>
        <dbReference type="ChEBI" id="CHEBI:29105"/>
        <label>3</label>
    </ligand>
</feature>
<keyword evidence="3 9" id="KW-0479">Metal-binding</keyword>
<feature type="binding site" evidence="9">
    <location>
        <position position="230"/>
    </location>
    <ligand>
        <name>Zn(2+)</name>
        <dbReference type="ChEBI" id="CHEBI:29105"/>
        <label>3</label>
    </ligand>
</feature>
<dbReference type="EMBL" id="CP000698">
    <property type="protein sequence ID" value="ABQ28063.1"/>
    <property type="molecule type" value="Genomic_DNA"/>
</dbReference>
<dbReference type="Proteomes" id="UP000006695">
    <property type="component" value="Chromosome"/>
</dbReference>
<evidence type="ECO:0000256" key="3">
    <source>
        <dbReference type="ARBA" id="ARBA00022723"/>
    </source>
</evidence>
<feature type="binding site" evidence="9">
    <location>
        <position position="178"/>
    </location>
    <ligand>
        <name>Zn(2+)</name>
        <dbReference type="ChEBI" id="CHEBI:29105"/>
        <label>2</label>
    </ligand>
</feature>
<dbReference type="GO" id="GO:0008833">
    <property type="term" value="F:deoxyribonuclease IV (phage-T4-induced) activity"/>
    <property type="evidence" value="ECO:0007669"/>
    <property type="project" value="UniProtKB-UniRule"/>
</dbReference>
<dbReference type="GO" id="GO:0008270">
    <property type="term" value="F:zinc ion binding"/>
    <property type="evidence" value="ECO:0007669"/>
    <property type="project" value="UniProtKB-UniRule"/>
</dbReference>
<evidence type="ECO:0000259" key="10">
    <source>
        <dbReference type="Pfam" id="PF01261"/>
    </source>
</evidence>
<comment type="cofactor">
    <cofactor evidence="9">
        <name>Zn(2+)</name>
        <dbReference type="ChEBI" id="CHEBI:29105"/>
    </cofactor>
    <text evidence="9">Binds 3 Zn(2+) ions.</text>
</comment>
<dbReference type="FunFam" id="3.20.20.150:FF:000001">
    <property type="entry name" value="Probable endonuclease 4"/>
    <property type="match status" value="1"/>
</dbReference>
<dbReference type="NCBIfam" id="TIGR00587">
    <property type="entry name" value="nfo"/>
    <property type="match status" value="1"/>
</dbReference>
<keyword evidence="4 9" id="KW-0255">Endonuclease</keyword>
<keyword evidence="12" id="KW-1185">Reference proteome</keyword>
<dbReference type="PROSITE" id="PS51432">
    <property type="entry name" value="AP_NUCLEASE_F2_4"/>
    <property type="match status" value="1"/>
</dbReference>
<dbReference type="HAMAP" id="MF_00152">
    <property type="entry name" value="Nfo"/>
    <property type="match status" value="1"/>
</dbReference>
<dbReference type="GO" id="GO:0006284">
    <property type="term" value="P:base-excision repair"/>
    <property type="evidence" value="ECO:0007669"/>
    <property type="project" value="TreeGrafter"/>
</dbReference>
<dbReference type="PROSITE" id="PS00729">
    <property type="entry name" value="AP_NUCLEASE_F2_1"/>
    <property type="match status" value="1"/>
</dbReference>
<evidence type="ECO:0000256" key="8">
    <source>
        <dbReference type="ARBA" id="ARBA00023204"/>
    </source>
</evidence>
<dbReference type="InterPro" id="IPR013022">
    <property type="entry name" value="Xyl_isomerase-like_TIM-brl"/>
</dbReference>
<comment type="similarity">
    <text evidence="1 9">Belongs to the AP endonuclease 2 family.</text>
</comment>
<evidence type="ECO:0000313" key="12">
    <source>
        <dbReference type="Proteomes" id="UP000006695"/>
    </source>
</evidence>
<reference evidence="11 12" key="1">
    <citation type="submission" date="2007-05" db="EMBL/GenBank/DDBJ databases">
        <title>Complete sequence of Geobacter uraniireducens Rf4.</title>
        <authorList>
            <consortium name="US DOE Joint Genome Institute"/>
            <person name="Copeland A."/>
            <person name="Lucas S."/>
            <person name="Lapidus A."/>
            <person name="Barry K."/>
            <person name="Detter J.C."/>
            <person name="Glavina del Rio T."/>
            <person name="Hammon N."/>
            <person name="Israni S."/>
            <person name="Dalin E."/>
            <person name="Tice H."/>
            <person name="Pitluck S."/>
            <person name="Chertkov O."/>
            <person name="Brettin T."/>
            <person name="Bruce D."/>
            <person name="Han C."/>
            <person name="Schmutz J."/>
            <person name="Larimer F."/>
            <person name="Land M."/>
            <person name="Hauser L."/>
            <person name="Kyrpides N."/>
            <person name="Mikhailova N."/>
            <person name="Shelobolina E."/>
            <person name="Aklujkar M."/>
            <person name="Lovley D."/>
            <person name="Richardson P."/>
        </authorList>
    </citation>
    <scope>NUCLEOTIDE SEQUENCE [LARGE SCALE GENOMIC DNA]</scope>
    <source>
        <strain evidence="11 12">Rf4</strain>
    </source>
</reference>
<feature type="binding site" evidence="9">
    <location>
        <position position="181"/>
    </location>
    <ligand>
        <name>Zn(2+)</name>
        <dbReference type="ChEBI" id="CHEBI:29105"/>
        <label>3</label>
    </ligand>
</feature>
<keyword evidence="7 9" id="KW-0862">Zinc</keyword>
<dbReference type="OrthoDB" id="9805666at2"/>
<dbReference type="PANTHER" id="PTHR21445:SF0">
    <property type="entry name" value="APURINIC-APYRIMIDINIC ENDONUCLEASE"/>
    <property type="match status" value="1"/>
</dbReference>
<keyword evidence="6 9" id="KW-0378">Hydrolase</keyword>
<dbReference type="STRING" id="351605.Gura_3914"/>
<dbReference type="HOGENOM" id="CLU_025885_0_1_7"/>
<accession>A5G8E5</accession>
<dbReference type="RefSeq" id="WP_011940705.1">
    <property type="nucleotide sequence ID" value="NC_009483.1"/>
</dbReference>
<keyword evidence="5 9" id="KW-0227">DNA damage</keyword>
<evidence type="ECO:0000256" key="9">
    <source>
        <dbReference type="HAMAP-Rule" id="MF_00152"/>
    </source>
</evidence>
<evidence type="ECO:0000313" key="11">
    <source>
        <dbReference type="EMBL" id="ABQ28063.1"/>
    </source>
</evidence>
<organism evidence="11 12">
    <name type="scientific">Geotalea uraniireducens (strain Rf4)</name>
    <name type="common">Geobacter uraniireducens</name>
    <dbReference type="NCBI Taxonomy" id="351605"/>
    <lineage>
        <taxon>Bacteria</taxon>
        <taxon>Pseudomonadati</taxon>
        <taxon>Thermodesulfobacteriota</taxon>
        <taxon>Desulfuromonadia</taxon>
        <taxon>Geobacterales</taxon>
        <taxon>Geobacteraceae</taxon>
        <taxon>Geotalea</taxon>
    </lineage>
</organism>
<dbReference type="EC" id="3.1.21.2" evidence="9"/>
<feature type="binding site" evidence="9">
    <location>
        <position position="260"/>
    </location>
    <ligand>
        <name>Zn(2+)</name>
        <dbReference type="ChEBI" id="CHEBI:29105"/>
        <label>2</label>
    </ligand>
</feature>
<dbReference type="PROSITE" id="PS00730">
    <property type="entry name" value="AP_NUCLEASE_F2_2"/>
    <property type="match status" value="1"/>
</dbReference>
<evidence type="ECO:0000256" key="5">
    <source>
        <dbReference type="ARBA" id="ARBA00022763"/>
    </source>
</evidence>
<evidence type="ECO:0000256" key="4">
    <source>
        <dbReference type="ARBA" id="ARBA00022759"/>
    </source>
</evidence>
<feature type="binding site" evidence="9">
    <location>
        <position position="215"/>
    </location>
    <ligand>
        <name>Zn(2+)</name>
        <dbReference type="ChEBI" id="CHEBI:29105"/>
        <label>2</label>
    </ligand>
</feature>
<dbReference type="InterPro" id="IPR001719">
    <property type="entry name" value="AP_endonuc_2"/>
</dbReference>
<dbReference type="SUPFAM" id="SSF51658">
    <property type="entry name" value="Xylose isomerase-like"/>
    <property type="match status" value="1"/>
</dbReference>
<dbReference type="GO" id="GO:0003677">
    <property type="term" value="F:DNA binding"/>
    <property type="evidence" value="ECO:0007669"/>
    <property type="project" value="InterPro"/>
</dbReference>
<keyword evidence="8 9" id="KW-0234">DNA repair</keyword>
<evidence type="ECO:0000256" key="6">
    <source>
        <dbReference type="ARBA" id="ARBA00022801"/>
    </source>
</evidence>
<evidence type="ECO:0000256" key="1">
    <source>
        <dbReference type="ARBA" id="ARBA00005340"/>
    </source>
</evidence>
<sequence length="282" mass="31110">MDYLGAHMSIAGGLHNAPDRGVKAGCGVIQVFTQNSNQWRGKAISDPDVALFKEKLKESGLHEIISHDIYLINLAAAPGEVRDKSLAGFQEEMERCARLGIGKIVMHPGAHNGDGEETGLRRIVEAFDHLFENTPAYTGMILLETTAGQGTNVGYTFEHLRAIIDGSAHPGRFGICYDTCHTFAAGYDITSEAGYKAVWEEFDRIIGIDRLQCFHINDSKKGLNCRVDRHEHIGQGAIGLSAFRFIMNDPRFVKIPKILETPKGDNDEMDGVNLKTLRDLVE</sequence>
<keyword evidence="2 9" id="KW-0540">Nuclease</keyword>
<comment type="catalytic activity">
    <reaction evidence="9">
        <text>Endonucleolytic cleavage to 5'-phosphooligonucleotide end-products.</text>
        <dbReference type="EC" id="3.1.21.2"/>
    </reaction>
</comment>
<evidence type="ECO:0000256" key="7">
    <source>
        <dbReference type="ARBA" id="ARBA00022833"/>
    </source>
</evidence>
<feature type="domain" description="Xylose isomerase-like TIM barrel" evidence="10">
    <location>
        <begin position="22"/>
        <end position="265"/>
    </location>
</feature>
<dbReference type="SMART" id="SM00518">
    <property type="entry name" value="AP2Ec"/>
    <property type="match status" value="1"/>
</dbReference>
<dbReference type="CDD" id="cd00019">
    <property type="entry name" value="AP2Ec"/>
    <property type="match status" value="1"/>
</dbReference>
<name>A5G8E5_GEOUR</name>
<dbReference type="Pfam" id="PF01261">
    <property type="entry name" value="AP_endonuc_2"/>
    <property type="match status" value="1"/>
</dbReference>
<comment type="function">
    <text evidence="9">Endonuclease IV plays a role in DNA repair. It cleaves phosphodiester bonds at apurinic or apyrimidinic (AP) sites, generating a 3'-hydroxyl group and a 5'-terminal sugar phosphate.</text>
</comment>
<dbReference type="GO" id="GO:0008081">
    <property type="term" value="F:phosphoric diester hydrolase activity"/>
    <property type="evidence" value="ECO:0007669"/>
    <property type="project" value="TreeGrafter"/>
</dbReference>
<evidence type="ECO:0000256" key="2">
    <source>
        <dbReference type="ARBA" id="ARBA00022722"/>
    </source>
</evidence>
<dbReference type="PANTHER" id="PTHR21445">
    <property type="entry name" value="ENDONUCLEASE IV ENDODEOXYRIBONUCLEASE IV"/>
    <property type="match status" value="1"/>
</dbReference>
<feature type="binding site" evidence="9">
    <location>
        <position position="67"/>
    </location>
    <ligand>
        <name>Zn(2+)</name>
        <dbReference type="ChEBI" id="CHEBI:29105"/>
        <label>1</label>
    </ligand>
</feature>
<dbReference type="InterPro" id="IPR036237">
    <property type="entry name" value="Xyl_isomerase-like_sf"/>
</dbReference>
<feature type="binding site" evidence="9">
    <location>
        <position position="144"/>
    </location>
    <ligand>
        <name>Zn(2+)</name>
        <dbReference type="ChEBI" id="CHEBI:29105"/>
        <label>2</label>
    </ligand>
</feature>